<comment type="caution">
    <text evidence="2">The sequence shown here is derived from an EMBL/GenBank/DDBJ whole genome shotgun (WGS) entry which is preliminary data.</text>
</comment>
<evidence type="ECO:0000313" key="2">
    <source>
        <dbReference type="EMBL" id="KAF2197966.1"/>
    </source>
</evidence>
<dbReference type="EMBL" id="ML994182">
    <property type="protein sequence ID" value="KAF2197966.1"/>
    <property type="molecule type" value="Genomic_DNA"/>
</dbReference>
<proteinExistence type="predicted"/>
<organism evidence="2 3">
    <name type="scientific">Delitschia confertaspora ATCC 74209</name>
    <dbReference type="NCBI Taxonomy" id="1513339"/>
    <lineage>
        <taxon>Eukaryota</taxon>
        <taxon>Fungi</taxon>
        <taxon>Dikarya</taxon>
        <taxon>Ascomycota</taxon>
        <taxon>Pezizomycotina</taxon>
        <taxon>Dothideomycetes</taxon>
        <taxon>Pleosporomycetidae</taxon>
        <taxon>Pleosporales</taxon>
        <taxon>Delitschiaceae</taxon>
        <taxon>Delitschia</taxon>
    </lineage>
</organism>
<evidence type="ECO:0000313" key="3">
    <source>
        <dbReference type="Proteomes" id="UP000799536"/>
    </source>
</evidence>
<protein>
    <submittedName>
        <fullName evidence="2">Uncharacterized protein</fullName>
    </submittedName>
</protein>
<sequence length="263" mass="29795">MASRYIPPHMRNQTPNACPAEASSAPSSLTQSLSQPYRSSNSSSSYDPQPRANDTGLYSQKEIYSYFWKESEKSLDDACRTTLHASAADPEALGYVLLFHGANPKWKSDKVIFVKSNLDLLPIVKVVPKTEISDIPLDTGKAAEASESAFQATTNNDGLPAPHPAFAVFEQTYRPSTGRAFKFVGWYHVSRFELLAPGSEELIRMLQKKWETVDKYGKIKQRYRDAKAWEESMKHKWAVIKMEQEVEATKEKEEPKIERIEQE</sequence>
<keyword evidence="3" id="KW-1185">Reference proteome</keyword>
<gene>
    <name evidence="2" type="ORF">GQ43DRAFT_181682</name>
</gene>
<feature type="compositionally biased region" description="Low complexity" evidence="1">
    <location>
        <begin position="15"/>
        <end position="45"/>
    </location>
</feature>
<reference evidence="2" key="1">
    <citation type="journal article" date="2020" name="Stud. Mycol.">
        <title>101 Dothideomycetes genomes: a test case for predicting lifestyles and emergence of pathogens.</title>
        <authorList>
            <person name="Haridas S."/>
            <person name="Albert R."/>
            <person name="Binder M."/>
            <person name="Bloem J."/>
            <person name="Labutti K."/>
            <person name="Salamov A."/>
            <person name="Andreopoulos B."/>
            <person name="Baker S."/>
            <person name="Barry K."/>
            <person name="Bills G."/>
            <person name="Bluhm B."/>
            <person name="Cannon C."/>
            <person name="Castanera R."/>
            <person name="Culley D."/>
            <person name="Daum C."/>
            <person name="Ezra D."/>
            <person name="Gonzalez J."/>
            <person name="Henrissat B."/>
            <person name="Kuo A."/>
            <person name="Liang C."/>
            <person name="Lipzen A."/>
            <person name="Lutzoni F."/>
            <person name="Magnuson J."/>
            <person name="Mondo S."/>
            <person name="Nolan M."/>
            <person name="Ohm R."/>
            <person name="Pangilinan J."/>
            <person name="Park H.-J."/>
            <person name="Ramirez L."/>
            <person name="Alfaro M."/>
            <person name="Sun H."/>
            <person name="Tritt A."/>
            <person name="Yoshinaga Y."/>
            <person name="Zwiers L.-H."/>
            <person name="Turgeon B."/>
            <person name="Goodwin S."/>
            <person name="Spatafora J."/>
            <person name="Crous P."/>
            <person name="Grigoriev I."/>
        </authorList>
    </citation>
    <scope>NUCLEOTIDE SEQUENCE</scope>
    <source>
        <strain evidence="2">ATCC 74209</strain>
    </source>
</reference>
<dbReference type="Proteomes" id="UP000799536">
    <property type="component" value="Unassembled WGS sequence"/>
</dbReference>
<accession>A0A9P4JH98</accession>
<feature type="region of interest" description="Disordered" evidence="1">
    <location>
        <begin position="1"/>
        <end position="55"/>
    </location>
</feature>
<evidence type="ECO:0000256" key="1">
    <source>
        <dbReference type="SAM" id="MobiDB-lite"/>
    </source>
</evidence>
<dbReference type="OrthoDB" id="2563155at2759"/>
<dbReference type="AlphaFoldDB" id="A0A9P4JH98"/>
<name>A0A9P4JH98_9PLEO</name>